<dbReference type="PANTHER" id="PTHR14083">
    <property type="entry name" value="YIP1 INTERACTING FACTOR HOMOLOG YIF1 PROTEIN"/>
    <property type="match status" value="1"/>
</dbReference>
<dbReference type="InterPro" id="IPR005578">
    <property type="entry name" value="Yif1_fam"/>
</dbReference>
<dbReference type="GO" id="GO:0000139">
    <property type="term" value="C:Golgi membrane"/>
    <property type="evidence" value="ECO:0007669"/>
    <property type="project" value="UniProtKB-SubCell"/>
</dbReference>
<sequence length="362" mass="40565">MNYNANAGSRPPFGRKVKRLSDVNAMGYSPGFNPHDQQNVPSGGNMYPNLEPSVNTYQQGFSTSTPYEPQMQSSSFQNIPQQAPQDMSYNYKPSATSNLDVFAAPMVQDMALQYGQQLAGVGTSKIKNEVEKFVSISELKYYFAVDTKYVLNKLWLLFFPFTNKDWSIKYKPDAPIKPRYEVNAPDLYIPTMAYITYVLVAGYVLGMQDRFTPEQLGILASSALAWICIELVVYYCTLYILQVQTMLRAYDMLAYSGYKFVGIIFSILISLVGGLTAYYCVLIYANLALAFFLTRNLRVKVLAGPMDGPSNYYDGAGHSVGHRRKVYFLLCMTAIQPVLSWWLSYSVVSYGAPVPAVDAKAL</sequence>
<protein>
    <recommendedName>
        <fullName evidence="9">Protein YIF1</fullName>
    </recommendedName>
</protein>
<keyword evidence="8 9" id="KW-0472">Membrane</keyword>
<evidence type="ECO:0000256" key="1">
    <source>
        <dbReference type="ARBA" id="ARBA00009727"/>
    </source>
</evidence>
<comment type="function">
    <text evidence="9">Has a role in transport between endoplasmic reticulum and Golgi.</text>
</comment>
<evidence type="ECO:0000256" key="4">
    <source>
        <dbReference type="ARBA" id="ARBA00022824"/>
    </source>
</evidence>
<evidence type="ECO:0000256" key="5">
    <source>
        <dbReference type="ARBA" id="ARBA00022927"/>
    </source>
</evidence>
<name>A0A9P0L3D6_ACAOB</name>
<gene>
    <name evidence="10" type="ORF">ACAOBT_LOCUS17494</name>
</gene>
<evidence type="ECO:0000313" key="11">
    <source>
        <dbReference type="Proteomes" id="UP001152888"/>
    </source>
</evidence>
<feature type="transmembrane region" description="Helical" evidence="9">
    <location>
        <begin position="260"/>
        <end position="293"/>
    </location>
</feature>
<dbReference type="GO" id="GO:0015031">
    <property type="term" value="P:protein transport"/>
    <property type="evidence" value="ECO:0007669"/>
    <property type="project" value="UniProtKB-KW"/>
</dbReference>
<accession>A0A9P0L3D6</accession>
<dbReference type="Proteomes" id="UP001152888">
    <property type="component" value="Unassembled WGS sequence"/>
</dbReference>
<dbReference type="Pfam" id="PF03878">
    <property type="entry name" value="YIF1"/>
    <property type="match status" value="1"/>
</dbReference>
<evidence type="ECO:0000256" key="6">
    <source>
        <dbReference type="ARBA" id="ARBA00022989"/>
    </source>
</evidence>
<organism evidence="10 11">
    <name type="scientific">Acanthoscelides obtectus</name>
    <name type="common">Bean weevil</name>
    <name type="synonym">Bruchus obtectus</name>
    <dbReference type="NCBI Taxonomy" id="200917"/>
    <lineage>
        <taxon>Eukaryota</taxon>
        <taxon>Metazoa</taxon>
        <taxon>Ecdysozoa</taxon>
        <taxon>Arthropoda</taxon>
        <taxon>Hexapoda</taxon>
        <taxon>Insecta</taxon>
        <taxon>Pterygota</taxon>
        <taxon>Neoptera</taxon>
        <taxon>Endopterygota</taxon>
        <taxon>Coleoptera</taxon>
        <taxon>Polyphaga</taxon>
        <taxon>Cucujiformia</taxon>
        <taxon>Chrysomeloidea</taxon>
        <taxon>Chrysomelidae</taxon>
        <taxon>Bruchinae</taxon>
        <taxon>Bruchini</taxon>
        <taxon>Acanthoscelides</taxon>
    </lineage>
</organism>
<keyword evidence="5 9" id="KW-0653">Protein transport</keyword>
<dbReference type="GO" id="GO:0005789">
    <property type="term" value="C:endoplasmic reticulum membrane"/>
    <property type="evidence" value="ECO:0007669"/>
    <property type="project" value="UniProtKB-SubCell"/>
</dbReference>
<comment type="similarity">
    <text evidence="1 9">Belongs to the YIF1 family.</text>
</comment>
<dbReference type="GO" id="GO:0030134">
    <property type="term" value="C:COPII-coated ER to Golgi transport vesicle"/>
    <property type="evidence" value="ECO:0007669"/>
    <property type="project" value="TreeGrafter"/>
</dbReference>
<dbReference type="AlphaFoldDB" id="A0A9P0L3D6"/>
<evidence type="ECO:0000256" key="8">
    <source>
        <dbReference type="ARBA" id="ARBA00023136"/>
    </source>
</evidence>
<dbReference type="GO" id="GO:0006888">
    <property type="term" value="P:endoplasmic reticulum to Golgi vesicle-mediated transport"/>
    <property type="evidence" value="ECO:0007669"/>
    <property type="project" value="UniProtKB-UniRule"/>
</dbReference>
<dbReference type="PANTHER" id="PTHR14083:SF0">
    <property type="entry name" value="YIP1D-INTERACTING FACTOR 1, ISOFORM C"/>
    <property type="match status" value="1"/>
</dbReference>
<evidence type="ECO:0000313" key="10">
    <source>
        <dbReference type="EMBL" id="CAH1986874.1"/>
    </source>
</evidence>
<comment type="subcellular location">
    <subcellularLocation>
        <location evidence="9">Endoplasmic reticulum membrane</location>
        <topology evidence="9">Multi-pass membrane protein</topology>
    </subcellularLocation>
    <subcellularLocation>
        <location evidence="9">Golgi apparatus membrane</location>
        <topology evidence="9">Multi-pass membrane protein</topology>
    </subcellularLocation>
</comment>
<dbReference type="GO" id="GO:0005793">
    <property type="term" value="C:endoplasmic reticulum-Golgi intermediate compartment"/>
    <property type="evidence" value="ECO:0007669"/>
    <property type="project" value="UniProtKB-UniRule"/>
</dbReference>
<evidence type="ECO:0000256" key="9">
    <source>
        <dbReference type="RuleBase" id="RU368073"/>
    </source>
</evidence>
<keyword evidence="2 9" id="KW-0813">Transport</keyword>
<evidence type="ECO:0000256" key="7">
    <source>
        <dbReference type="ARBA" id="ARBA00023034"/>
    </source>
</evidence>
<keyword evidence="4 9" id="KW-0256">Endoplasmic reticulum</keyword>
<keyword evidence="7 9" id="KW-0333">Golgi apparatus</keyword>
<dbReference type="OrthoDB" id="337750at2759"/>
<comment type="caution">
    <text evidence="10">The sequence shown here is derived from an EMBL/GenBank/DDBJ whole genome shotgun (WGS) entry which is preliminary data.</text>
</comment>
<feature type="transmembrane region" description="Helical" evidence="9">
    <location>
        <begin position="218"/>
        <end position="240"/>
    </location>
</feature>
<feature type="transmembrane region" description="Helical" evidence="9">
    <location>
        <begin position="326"/>
        <end position="345"/>
    </location>
</feature>
<feature type="transmembrane region" description="Helical" evidence="9">
    <location>
        <begin position="187"/>
        <end position="206"/>
    </location>
</feature>
<dbReference type="EMBL" id="CAKOFQ010007007">
    <property type="protein sequence ID" value="CAH1986874.1"/>
    <property type="molecule type" value="Genomic_DNA"/>
</dbReference>
<evidence type="ECO:0000256" key="3">
    <source>
        <dbReference type="ARBA" id="ARBA00022692"/>
    </source>
</evidence>
<keyword evidence="3 9" id="KW-0812">Transmembrane</keyword>
<keyword evidence="6 9" id="KW-1133">Transmembrane helix</keyword>
<proteinExistence type="inferred from homology"/>
<reference evidence="10" key="1">
    <citation type="submission" date="2022-03" db="EMBL/GenBank/DDBJ databases">
        <authorList>
            <person name="Sayadi A."/>
        </authorList>
    </citation>
    <scope>NUCLEOTIDE SEQUENCE</scope>
</reference>
<keyword evidence="11" id="KW-1185">Reference proteome</keyword>
<evidence type="ECO:0000256" key="2">
    <source>
        <dbReference type="ARBA" id="ARBA00022448"/>
    </source>
</evidence>